<proteinExistence type="predicted"/>
<reference evidence="3" key="1">
    <citation type="submission" date="2017-11" db="EMBL/GenBank/DDBJ databases">
        <authorList>
            <person name="Lima N.C."/>
            <person name="Parody-Merino A.M."/>
            <person name="Battley P.F."/>
            <person name="Fidler A.E."/>
            <person name="Prosdocimi F."/>
        </authorList>
    </citation>
    <scope>NUCLEOTIDE SEQUENCE [LARGE SCALE GENOMIC DNA]</scope>
</reference>
<feature type="compositionally biased region" description="Basic and acidic residues" evidence="1">
    <location>
        <begin position="7"/>
        <end position="18"/>
    </location>
</feature>
<dbReference type="PANTHER" id="PTHR15468:SF2">
    <property type="entry name" value="ZINC FINGER PROTEIN 185"/>
    <property type="match status" value="1"/>
</dbReference>
<dbReference type="InterPro" id="IPR052621">
    <property type="entry name" value="Cell_Prolif/Cornif_Regul"/>
</dbReference>
<accession>A0A2I0TFG6</accession>
<keyword evidence="3" id="KW-1185">Reference proteome</keyword>
<organism evidence="2 3">
    <name type="scientific">Limosa lapponica baueri</name>
    <dbReference type="NCBI Taxonomy" id="1758121"/>
    <lineage>
        <taxon>Eukaryota</taxon>
        <taxon>Metazoa</taxon>
        <taxon>Chordata</taxon>
        <taxon>Craniata</taxon>
        <taxon>Vertebrata</taxon>
        <taxon>Euteleostomi</taxon>
        <taxon>Archelosauria</taxon>
        <taxon>Archosauria</taxon>
        <taxon>Dinosauria</taxon>
        <taxon>Saurischia</taxon>
        <taxon>Theropoda</taxon>
        <taxon>Coelurosauria</taxon>
        <taxon>Aves</taxon>
        <taxon>Neognathae</taxon>
        <taxon>Neoaves</taxon>
        <taxon>Charadriiformes</taxon>
        <taxon>Scolopacidae</taxon>
        <taxon>Limosa</taxon>
    </lineage>
</organism>
<feature type="region of interest" description="Disordered" evidence="1">
    <location>
        <begin position="1"/>
        <end position="198"/>
    </location>
</feature>
<reference evidence="3" key="2">
    <citation type="submission" date="2017-12" db="EMBL/GenBank/DDBJ databases">
        <title>Genome sequence of the Bar-tailed Godwit (Limosa lapponica baueri).</title>
        <authorList>
            <person name="Lima N.C.B."/>
            <person name="Parody-Merino A.M."/>
            <person name="Battley P.F."/>
            <person name="Fidler A.E."/>
            <person name="Prosdocimi F."/>
        </authorList>
    </citation>
    <scope>NUCLEOTIDE SEQUENCE [LARGE SCALE GENOMIC DNA]</scope>
</reference>
<protein>
    <submittedName>
        <fullName evidence="2">Uncharacterized protein</fullName>
    </submittedName>
</protein>
<evidence type="ECO:0000313" key="3">
    <source>
        <dbReference type="Proteomes" id="UP000233556"/>
    </source>
</evidence>
<feature type="compositionally biased region" description="Basic and acidic residues" evidence="1">
    <location>
        <begin position="77"/>
        <end position="97"/>
    </location>
</feature>
<evidence type="ECO:0000256" key="1">
    <source>
        <dbReference type="SAM" id="MobiDB-lite"/>
    </source>
</evidence>
<dbReference type="Proteomes" id="UP000233556">
    <property type="component" value="Unassembled WGS sequence"/>
</dbReference>
<dbReference type="EMBL" id="KZ511193">
    <property type="protein sequence ID" value="PKU32515.1"/>
    <property type="molecule type" value="Genomic_DNA"/>
</dbReference>
<dbReference type="AlphaFoldDB" id="A0A2I0TFG6"/>
<gene>
    <name evidence="2" type="ORF">llap_17181</name>
</gene>
<evidence type="ECO:0000313" key="2">
    <source>
        <dbReference type="EMBL" id="PKU32515.1"/>
    </source>
</evidence>
<sequence length="198" mass="21746">MRSGEILGRDKPQEERVPRGSAVSSGLGVPRGRVASQRYCRDKPTSRAWLSSNGGYIPPTDEDRRRIIKQMKVRTTLKGDKSWIHHHNSDSEDEKKSSPMSGRAGGGSPASKPPAPENDRSPVSKPQPGYLIRTEAANSVLRRTASRERAYVLSAAKKSNGIEIEEEEGQQRRSPTVSGSCRFPPGDNRYLPPPGVEC</sequence>
<name>A0A2I0TFG6_LIMLA</name>
<dbReference type="PANTHER" id="PTHR15468">
    <property type="entry name" value="ZNF185"/>
    <property type="match status" value="1"/>
</dbReference>
<dbReference type="OrthoDB" id="8909291at2759"/>